<comment type="caution">
    <text evidence="1">The sequence shown here is derived from an EMBL/GenBank/DDBJ whole genome shotgun (WGS) entry which is preliminary data.</text>
</comment>
<keyword evidence="2" id="KW-1185">Reference proteome</keyword>
<protein>
    <submittedName>
        <fullName evidence="1">Uncharacterized protein</fullName>
    </submittedName>
</protein>
<evidence type="ECO:0000313" key="1">
    <source>
        <dbReference type="EMBL" id="MCQ1950387.1"/>
    </source>
</evidence>
<dbReference type="EMBL" id="JANFLP010000010">
    <property type="protein sequence ID" value="MCQ1950387.1"/>
    <property type="molecule type" value="Genomic_DNA"/>
</dbReference>
<gene>
    <name evidence="1" type="ORF">NNX28_10630</name>
</gene>
<name>A0ABT1NS17_9MICC</name>
<evidence type="ECO:0000313" key="2">
    <source>
        <dbReference type="Proteomes" id="UP001206924"/>
    </source>
</evidence>
<reference evidence="1 2" key="1">
    <citation type="submission" date="2022-07" db="EMBL/GenBank/DDBJ databases">
        <title>Novel species in genus Arthrobacter.</title>
        <authorList>
            <person name="Liu Y."/>
        </authorList>
    </citation>
    <scope>NUCLEOTIDE SEQUENCE [LARGE SCALE GENOMIC DNA]</scope>
    <source>
        <strain evidence="2">zg-Y859</strain>
    </source>
</reference>
<organism evidence="1 2">
    <name type="scientific">Arthrobacter jinronghuae</name>
    <dbReference type="NCBI Taxonomy" id="2964609"/>
    <lineage>
        <taxon>Bacteria</taxon>
        <taxon>Bacillati</taxon>
        <taxon>Actinomycetota</taxon>
        <taxon>Actinomycetes</taxon>
        <taxon>Micrococcales</taxon>
        <taxon>Micrococcaceae</taxon>
        <taxon>Arthrobacter</taxon>
    </lineage>
</organism>
<dbReference type="RefSeq" id="WP_255865726.1">
    <property type="nucleotide sequence ID" value="NZ_CP104263.1"/>
</dbReference>
<sequence length="261" mass="29005">MTLTVADLFPEDKAVRIGLLWGARRETAEQVAARILRMLDLFRGRFDAAESEWHGPALVFRDAADFTDPSALGRAIESHRERDAPGSPFSTGTRKMQFLLYADTCAKEPLFSLDVTAGRNLGPRPNEISLKLPGGFTIGTPDEASAWFRKLIRIWEPETASLTSRESYDRVSERRTRLGLPGHTSHREPAVGYLNWFSRTAYGRLPFPIAAAAVQNYPDGTLITVKDWHAPAVADLYAELQVMGMMHEMLPVQVLGNHGGN</sequence>
<proteinExistence type="predicted"/>
<dbReference type="Proteomes" id="UP001206924">
    <property type="component" value="Unassembled WGS sequence"/>
</dbReference>
<accession>A0ABT1NS17</accession>